<gene>
    <name evidence="2" type="ORF">F511_22212</name>
</gene>
<protein>
    <submittedName>
        <fullName evidence="2">Uncharacterized protein</fullName>
    </submittedName>
</protein>
<name>A0A2Z7B249_9LAMI</name>
<sequence length="189" mass="21531">MQRNQLLKSQTTLNKTTTHRIRHPVASYSNHHQLQATVANNLSQLDNQTLTLSRKSTSWYQTQHRNEVVPTNLNVVVLILNANTLTHLLNTTRATRLHATTAFQESRAKTRFDWFCHRPAASSQHQLTRQPADGSYGKGEQQTRGSVAPSYWVRFHHIETDISSHLIECNGTKVELLSHKFNENDNAGI</sequence>
<keyword evidence="3" id="KW-1185">Reference proteome</keyword>
<dbReference type="AlphaFoldDB" id="A0A2Z7B249"/>
<evidence type="ECO:0000313" key="3">
    <source>
        <dbReference type="Proteomes" id="UP000250235"/>
    </source>
</evidence>
<organism evidence="2 3">
    <name type="scientific">Dorcoceras hygrometricum</name>
    <dbReference type="NCBI Taxonomy" id="472368"/>
    <lineage>
        <taxon>Eukaryota</taxon>
        <taxon>Viridiplantae</taxon>
        <taxon>Streptophyta</taxon>
        <taxon>Embryophyta</taxon>
        <taxon>Tracheophyta</taxon>
        <taxon>Spermatophyta</taxon>
        <taxon>Magnoliopsida</taxon>
        <taxon>eudicotyledons</taxon>
        <taxon>Gunneridae</taxon>
        <taxon>Pentapetalae</taxon>
        <taxon>asterids</taxon>
        <taxon>lamiids</taxon>
        <taxon>Lamiales</taxon>
        <taxon>Gesneriaceae</taxon>
        <taxon>Didymocarpoideae</taxon>
        <taxon>Trichosporeae</taxon>
        <taxon>Loxocarpinae</taxon>
        <taxon>Dorcoceras</taxon>
    </lineage>
</organism>
<evidence type="ECO:0000313" key="2">
    <source>
        <dbReference type="EMBL" id="KZV25582.1"/>
    </source>
</evidence>
<dbReference type="EMBL" id="KV011857">
    <property type="protein sequence ID" value="KZV25582.1"/>
    <property type="molecule type" value="Genomic_DNA"/>
</dbReference>
<dbReference type="Proteomes" id="UP000250235">
    <property type="component" value="Unassembled WGS sequence"/>
</dbReference>
<evidence type="ECO:0000256" key="1">
    <source>
        <dbReference type="SAM" id="MobiDB-lite"/>
    </source>
</evidence>
<accession>A0A2Z7B249</accession>
<proteinExistence type="predicted"/>
<feature type="region of interest" description="Disordered" evidence="1">
    <location>
        <begin position="123"/>
        <end position="143"/>
    </location>
</feature>
<reference evidence="2 3" key="1">
    <citation type="journal article" date="2015" name="Proc. Natl. Acad. Sci. U.S.A.">
        <title>The resurrection genome of Boea hygrometrica: A blueprint for survival of dehydration.</title>
        <authorList>
            <person name="Xiao L."/>
            <person name="Yang G."/>
            <person name="Zhang L."/>
            <person name="Yang X."/>
            <person name="Zhao S."/>
            <person name="Ji Z."/>
            <person name="Zhou Q."/>
            <person name="Hu M."/>
            <person name="Wang Y."/>
            <person name="Chen M."/>
            <person name="Xu Y."/>
            <person name="Jin H."/>
            <person name="Xiao X."/>
            <person name="Hu G."/>
            <person name="Bao F."/>
            <person name="Hu Y."/>
            <person name="Wan P."/>
            <person name="Li L."/>
            <person name="Deng X."/>
            <person name="Kuang T."/>
            <person name="Xiang C."/>
            <person name="Zhu J.K."/>
            <person name="Oliver M.J."/>
            <person name="He Y."/>
        </authorList>
    </citation>
    <scope>NUCLEOTIDE SEQUENCE [LARGE SCALE GENOMIC DNA]</scope>
    <source>
        <strain evidence="3">cv. XS01</strain>
    </source>
</reference>